<organism evidence="1 2">
    <name type="scientific">Eumeta variegata</name>
    <name type="common">Bagworm moth</name>
    <name type="synonym">Eumeta japonica</name>
    <dbReference type="NCBI Taxonomy" id="151549"/>
    <lineage>
        <taxon>Eukaryota</taxon>
        <taxon>Metazoa</taxon>
        <taxon>Ecdysozoa</taxon>
        <taxon>Arthropoda</taxon>
        <taxon>Hexapoda</taxon>
        <taxon>Insecta</taxon>
        <taxon>Pterygota</taxon>
        <taxon>Neoptera</taxon>
        <taxon>Endopterygota</taxon>
        <taxon>Lepidoptera</taxon>
        <taxon>Glossata</taxon>
        <taxon>Ditrysia</taxon>
        <taxon>Tineoidea</taxon>
        <taxon>Psychidae</taxon>
        <taxon>Oiketicinae</taxon>
        <taxon>Eumeta</taxon>
    </lineage>
</organism>
<protein>
    <submittedName>
        <fullName evidence="1">Uncharacterized protein</fullName>
    </submittedName>
</protein>
<gene>
    <name evidence="1" type="ORF">EVAR_60228_1</name>
</gene>
<sequence>MRKPRAVIKKEIVYFVIEKFAKNSFPRRIYNSPSFTGTRRGPADGGPLRLLEAFSGDDSTRRGLRLSSAFVPAPIGRCVRINRAFAGIAGPSVSSNKLLRSRKVIQRRMALIKASLRRIAVHDESV</sequence>
<dbReference type="Proteomes" id="UP000299102">
    <property type="component" value="Unassembled WGS sequence"/>
</dbReference>
<comment type="caution">
    <text evidence="1">The sequence shown here is derived from an EMBL/GenBank/DDBJ whole genome shotgun (WGS) entry which is preliminary data.</text>
</comment>
<reference evidence="1 2" key="1">
    <citation type="journal article" date="2019" name="Commun. Biol.">
        <title>The bagworm genome reveals a unique fibroin gene that provides high tensile strength.</title>
        <authorList>
            <person name="Kono N."/>
            <person name="Nakamura H."/>
            <person name="Ohtoshi R."/>
            <person name="Tomita M."/>
            <person name="Numata K."/>
            <person name="Arakawa K."/>
        </authorList>
    </citation>
    <scope>NUCLEOTIDE SEQUENCE [LARGE SCALE GENOMIC DNA]</scope>
</reference>
<name>A0A4C1Z2X5_EUMVA</name>
<proteinExistence type="predicted"/>
<evidence type="ECO:0000313" key="1">
    <source>
        <dbReference type="EMBL" id="GBP82668.1"/>
    </source>
</evidence>
<evidence type="ECO:0000313" key="2">
    <source>
        <dbReference type="Proteomes" id="UP000299102"/>
    </source>
</evidence>
<dbReference type="AlphaFoldDB" id="A0A4C1Z2X5"/>
<dbReference type="EMBL" id="BGZK01001578">
    <property type="protein sequence ID" value="GBP82668.1"/>
    <property type="molecule type" value="Genomic_DNA"/>
</dbReference>
<keyword evidence="2" id="KW-1185">Reference proteome</keyword>
<accession>A0A4C1Z2X5</accession>